<keyword evidence="4" id="KW-1185">Reference proteome</keyword>
<sequence length="252" mass="28571">MIKRKVLVGIISASLLIQPMAMMNVYAVENAEEAQILKVGIKNEEVMKLQQRLKLLGYFDKTVTGFFGKLTEEAVEKFQSDNKLQIDGIVGKDTMRALFSTEDENYSVSRGMRETRISEWNWFGGIDKIIQRGTTFKVTDIKTGKEFYAKRTYGTNHADSETLTKEDTKIMKELYGSWSWDRRAIIVEVDGMQLPASMAGMPHGSDFIENNGMNGHFDIHFLNSKTHGTNSINPAHQEMIRQANAYLAANQK</sequence>
<evidence type="ECO:0000313" key="4">
    <source>
        <dbReference type="Proteomes" id="UP000579281"/>
    </source>
</evidence>
<feature type="domain" description="Peptidoglycan binding-like" evidence="2">
    <location>
        <begin position="43"/>
        <end position="98"/>
    </location>
</feature>
<reference evidence="3 4" key="1">
    <citation type="submission" date="2020-08" db="EMBL/GenBank/DDBJ databases">
        <title>Genomic Encyclopedia of Type Strains, Phase IV (KMG-IV): sequencing the most valuable type-strain genomes for metagenomic binning, comparative biology and taxonomic classification.</title>
        <authorList>
            <person name="Goeker M."/>
        </authorList>
    </citation>
    <scope>NUCLEOTIDE SEQUENCE [LARGE SCALE GENOMIC DNA]</scope>
    <source>
        <strain evidence="3 4">DSM 103526</strain>
    </source>
</reference>
<dbReference type="EMBL" id="JACHEN010000007">
    <property type="protein sequence ID" value="MBB6215441.1"/>
    <property type="molecule type" value="Genomic_DNA"/>
</dbReference>
<keyword evidence="1" id="KW-0732">Signal</keyword>
<evidence type="ECO:0000313" key="3">
    <source>
        <dbReference type="EMBL" id="MBB6215441.1"/>
    </source>
</evidence>
<comment type="caution">
    <text evidence="3">The sequence shown here is derived from an EMBL/GenBank/DDBJ whole genome shotgun (WGS) entry which is preliminary data.</text>
</comment>
<protein>
    <recommendedName>
        <fullName evidence="2">Peptidoglycan binding-like domain-containing protein</fullName>
    </recommendedName>
</protein>
<name>A0A841KQ31_9FIRM</name>
<organism evidence="3 4">
    <name type="scientific">Anaerosolibacter carboniphilus</name>
    <dbReference type="NCBI Taxonomy" id="1417629"/>
    <lineage>
        <taxon>Bacteria</taxon>
        <taxon>Bacillati</taxon>
        <taxon>Bacillota</taxon>
        <taxon>Clostridia</taxon>
        <taxon>Peptostreptococcales</taxon>
        <taxon>Thermotaleaceae</taxon>
        <taxon>Anaerosolibacter</taxon>
    </lineage>
</organism>
<dbReference type="SUPFAM" id="SSF47090">
    <property type="entry name" value="PGBD-like"/>
    <property type="match status" value="1"/>
</dbReference>
<dbReference type="AlphaFoldDB" id="A0A841KQ31"/>
<dbReference type="RefSeq" id="WP_184309740.1">
    <property type="nucleotide sequence ID" value="NZ_JACHEN010000007.1"/>
</dbReference>
<evidence type="ECO:0000256" key="1">
    <source>
        <dbReference type="SAM" id="SignalP"/>
    </source>
</evidence>
<dbReference type="InterPro" id="IPR036366">
    <property type="entry name" value="PGBDSf"/>
</dbReference>
<dbReference type="Proteomes" id="UP000579281">
    <property type="component" value="Unassembled WGS sequence"/>
</dbReference>
<feature type="chain" id="PRO_5032699566" description="Peptidoglycan binding-like domain-containing protein" evidence="1">
    <location>
        <begin position="28"/>
        <end position="252"/>
    </location>
</feature>
<accession>A0A841KQ31</accession>
<dbReference type="InterPro" id="IPR002477">
    <property type="entry name" value="Peptidoglycan-bd-like"/>
</dbReference>
<dbReference type="Gene3D" id="1.10.101.10">
    <property type="entry name" value="PGBD-like superfamily/PGBD"/>
    <property type="match status" value="1"/>
</dbReference>
<proteinExistence type="predicted"/>
<dbReference type="InterPro" id="IPR036365">
    <property type="entry name" value="PGBD-like_sf"/>
</dbReference>
<feature type="signal peptide" evidence="1">
    <location>
        <begin position="1"/>
        <end position="27"/>
    </location>
</feature>
<evidence type="ECO:0000259" key="2">
    <source>
        <dbReference type="Pfam" id="PF01471"/>
    </source>
</evidence>
<dbReference type="Pfam" id="PF01471">
    <property type="entry name" value="PG_binding_1"/>
    <property type="match status" value="1"/>
</dbReference>
<gene>
    <name evidence="3" type="ORF">HNQ80_001530</name>
</gene>